<dbReference type="WBParaSite" id="Csp11.Scaffold629.g9340.t1">
    <property type="protein sequence ID" value="Csp11.Scaffold629.g9340.t1"/>
    <property type="gene ID" value="Csp11.Scaffold629.g9340"/>
</dbReference>
<protein>
    <submittedName>
        <fullName evidence="4">DUF3232 domain-containing protein</fullName>
    </submittedName>
</protein>
<name>A0A1I7UHD0_9PELO</name>
<feature type="region of interest" description="Disordered" evidence="2">
    <location>
        <begin position="1"/>
        <end position="20"/>
    </location>
</feature>
<dbReference type="STRING" id="1561998.A0A1I7UHD0"/>
<feature type="region of interest" description="Disordered" evidence="2">
    <location>
        <begin position="126"/>
        <end position="151"/>
    </location>
</feature>
<feature type="compositionally biased region" description="Acidic residues" evidence="2">
    <location>
        <begin position="622"/>
        <end position="635"/>
    </location>
</feature>
<evidence type="ECO:0000313" key="3">
    <source>
        <dbReference type="Proteomes" id="UP000095282"/>
    </source>
</evidence>
<accession>A0A1I7UHD0</accession>
<keyword evidence="3" id="KW-1185">Reference proteome</keyword>
<dbReference type="AlphaFoldDB" id="A0A1I7UHD0"/>
<organism evidence="3 4">
    <name type="scientific">Caenorhabditis tropicalis</name>
    <dbReference type="NCBI Taxonomy" id="1561998"/>
    <lineage>
        <taxon>Eukaryota</taxon>
        <taxon>Metazoa</taxon>
        <taxon>Ecdysozoa</taxon>
        <taxon>Nematoda</taxon>
        <taxon>Chromadorea</taxon>
        <taxon>Rhabditida</taxon>
        <taxon>Rhabditina</taxon>
        <taxon>Rhabditomorpha</taxon>
        <taxon>Rhabditoidea</taxon>
        <taxon>Rhabditidae</taxon>
        <taxon>Peloderinae</taxon>
        <taxon>Caenorhabditis</taxon>
    </lineage>
</organism>
<feature type="coiled-coil region" evidence="1">
    <location>
        <begin position="401"/>
        <end position="464"/>
    </location>
</feature>
<reference evidence="4" key="1">
    <citation type="submission" date="2016-11" db="UniProtKB">
        <authorList>
            <consortium name="WormBaseParasite"/>
        </authorList>
    </citation>
    <scope>IDENTIFICATION</scope>
</reference>
<feature type="region of interest" description="Disordered" evidence="2">
    <location>
        <begin position="611"/>
        <end position="635"/>
    </location>
</feature>
<dbReference type="Proteomes" id="UP000095282">
    <property type="component" value="Unplaced"/>
</dbReference>
<sequence length="635" mass="75031">MTMEMAEKQKETENELEGVKKEKSIKENPIDYVITKTMESLSRYVYEKGPIEMANQLCELKIETFNQILINRGELARIMDKEAREEGKSYPPISKSIRLTYQEADRLCRNVVAVIGKMLPGIDGKSKEEEWKTEEKAPRKEIPGFRRMDKTSAQEAADVRICSIDKVVTETMEKMTKEVCQNASAGMANRLYRIKLQTFNEILNKRVEGTKAIDKALREGSEEKKEEMVPIRARTQYASIRALLSVETAFHGELDQPFYLSKEMNKNQWHIYKDDIRIQVGKYEMMILVENVKTWKQVEKLLKDDPKANVEPILFEYQQFLFGMVEKAKKEGLDWKKKFDDAAVKKVPEIKETVTVEKENEPEKEKNILEKKEEVPSKNELKVEKEKVSTNQIAELKSMMNVMKEEMLQEFNKKFESAQEDHKKDIEEVQKGYCRLENELKEVKEEHKKEIEEIRNEIQTSSKDDRIKELEMKLAERDGQLTKFQEMIERYKKESAVWKVKEQELYRRLRENQIDWIDMSEKTEKIKQMAMEHDEKMRMELTKKVLEAEDSHEKLADSEEEVKRLNEIVEALNKKLEEICESSEKMTLEMAKKQRETENELEEVKKELKETKEELERIQEKDSEEDSSFDQLDDE</sequence>
<evidence type="ECO:0000256" key="2">
    <source>
        <dbReference type="SAM" id="MobiDB-lite"/>
    </source>
</evidence>
<proteinExistence type="predicted"/>
<feature type="compositionally biased region" description="Basic and acidic residues" evidence="2">
    <location>
        <begin position="611"/>
        <end position="621"/>
    </location>
</feature>
<evidence type="ECO:0000313" key="4">
    <source>
        <dbReference type="WBParaSite" id="Csp11.Scaffold629.g9340.t1"/>
    </source>
</evidence>
<evidence type="ECO:0000256" key="1">
    <source>
        <dbReference type="SAM" id="Coils"/>
    </source>
</evidence>
<keyword evidence="1" id="KW-0175">Coiled coil</keyword>